<feature type="region of interest" description="Disordered" evidence="1">
    <location>
        <begin position="62"/>
        <end position="86"/>
    </location>
</feature>
<accession>A0A485LJW4</accession>
<feature type="domain" description="WRKY19-like zinc finger" evidence="2">
    <location>
        <begin position="89"/>
        <end position="110"/>
    </location>
</feature>
<dbReference type="EMBL" id="VJMH01007015">
    <property type="protein sequence ID" value="KAF0686092.1"/>
    <property type="molecule type" value="Genomic_DNA"/>
</dbReference>
<feature type="compositionally biased region" description="Basic and acidic residues" evidence="1">
    <location>
        <begin position="172"/>
        <end position="183"/>
    </location>
</feature>
<evidence type="ECO:0000256" key="1">
    <source>
        <dbReference type="SAM" id="MobiDB-lite"/>
    </source>
</evidence>
<dbReference type="OrthoDB" id="64034at2759"/>
<dbReference type="EMBL" id="CAADRA010007041">
    <property type="protein sequence ID" value="VFT98725.1"/>
    <property type="molecule type" value="Genomic_DNA"/>
</dbReference>
<gene>
    <name evidence="4" type="primary">Aste57867_22057</name>
    <name evidence="3" type="ORF">As57867_021988</name>
    <name evidence="4" type="ORF">ASTE57867_22057</name>
</gene>
<evidence type="ECO:0000313" key="3">
    <source>
        <dbReference type="EMBL" id="KAF0686092.1"/>
    </source>
</evidence>
<feature type="compositionally biased region" description="Polar residues" evidence="1">
    <location>
        <begin position="162"/>
        <end position="171"/>
    </location>
</feature>
<name>A0A485LJW4_9STRA</name>
<reference evidence="3" key="2">
    <citation type="submission" date="2019-06" db="EMBL/GenBank/DDBJ databases">
        <title>Genomics analysis of Aphanomyces spp. identifies a new class of oomycete effector associated with host adaptation.</title>
        <authorList>
            <person name="Gaulin E."/>
        </authorList>
    </citation>
    <scope>NUCLEOTIDE SEQUENCE</scope>
    <source>
        <strain evidence="3">CBS 578.67</strain>
    </source>
</reference>
<organism evidence="4 5">
    <name type="scientific">Aphanomyces stellatus</name>
    <dbReference type="NCBI Taxonomy" id="120398"/>
    <lineage>
        <taxon>Eukaryota</taxon>
        <taxon>Sar</taxon>
        <taxon>Stramenopiles</taxon>
        <taxon>Oomycota</taxon>
        <taxon>Saprolegniomycetes</taxon>
        <taxon>Saprolegniales</taxon>
        <taxon>Verrucalvaceae</taxon>
        <taxon>Aphanomyces</taxon>
    </lineage>
</organism>
<dbReference type="PANTHER" id="PTHR31827:SF1">
    <property type="entry name" value="EMB|CAB89363.1"/>
    <property type="match status" value="1"/>
</dbReference>
<proteinExistence type="predicted"/>
<evidence type="ECO:0000259" key="2">
    <source>
        <dbReference type="Pfam" id="PF24906"/>
    </source>
</evidence>
<reference evidence="4 5" key="1">
    <citation type="submission" date="2019-03" db="EMBL/GenBank/DDBJ databases">
        <authorList>
            <person name="Gaulin E."/>
            <person name="Dumas B."/>
        </authorList>
    </citation>
    <scope>NUCLEOTIDE SEQUENCE [LARGE SCALE GENOMIC DNA]</scope>
    <source>
        <strain evidence="4">CBS 568.67</strain>
    </source>
</reference>
<sequence>MNAAAIPRHVCDDVRILHQSSSNIATITYCVMPDCPRYAKESALCLEHGRHHRWTSTRSALPTAWTPLPPPRQFTDRRSTTGPQNRNARCRHMGCSSYARNGGFCTRHGGGRKCLMVDCVTPSQTGGLCRLHGGGTRCKLAGCARFARVQGLCSTHFKGITSDSTAGQSSRETVDRPRHDEAS</sequence>
<dbReference type="Pfam" id="PF24906">
    <property type="entry name" value="Zf_WRKY19"/>
    <property type="match status" value="1"/>
</dbReference>
<evidence type="ECO:0000313" key="4">
    <source>
        <dbReference type="EMBL" id="VFT98725.1"/>
    </source>
</evidence>
<dbReference type="PANTHER" id="PTHR31827">
    <property type="entry name" value="EMB|CAB89363.1"/>
    <property type="match status" value="1"/>
</dbReference>
<dbReference type="AlphaFoldDB" id="A0A485LJW4"/>
<keyword evidence="5" id="KW-1185">Reference proteome</keyword>
<dbReference type="InterPro" id="IPR056866">
    <property type="entry name" value="Znf_WRKY19"/>
</dbReference>
<dbReference type="Proteomes" id="UP000332933">
    <property type="component" value="Unassembled WGS sequence"/>
</dbReference>
<feature type="region of interest" description="Disordered" evidence="1">
    <location>
        <begin position="162"/>
        <end position="183"/>
    </location>
</feature>
<evidence type="ECO:0000313" key="5">
    <source>
        <dbReference type="Proteomes" id="UP000332933"/>
    </source>
</evidence>
<protein>
    <submittedName>
        <fullName evidence="4">Aste57867_22057 protein</fullName>
    </submittedName>
</protein>